<organism evidence="2 3">
    <name type="scientific">Actinomadura napierensis</name>
    <dbReference type="NCBI Taxonomy" id="267854"/>
    <lineage>
        <taxon>Bacteria</taxon>
        <taxon>Bacillati</taxon>
        <taxon>Actinomycetota</taxon>
        <taxon>Actinomycetes</taxon>
        <taxon>Streptosporangiales</taxon>
        <taxon>Thermomonosporaceae</taxon>
        <taxon>Actinomadura</taxon>
    </lineage>
</organism>
<protein>
    <submittedName>
        <fullName evidence="2">Uncharacterized protein</fullName>
    </submittedName>
</protein>
<proteinExistence type="predicted"/>
<keyword evidence="3" id="KW-1185">Reference proteome</keyword>
<feature type="compositionally biased region" description="Basic residues" evidence="1">
    <location>
        <begin position="154"/>
        <end position="170"/>
    </location>
</feature>
<feature type="region of interest" description="Disordered" evidence="1">
    <location>
        <begin position="133"/>
        <end position="170"/>
    </location>
</feature>
<evidence type="ECO:0000313" key="2">
    <source>
        <dbReference type="EMBL" id="GAA2159803.1"/>
    </source>
</evidence>
<accession>A0ABP5M2N3</accession>
<comment type="caution">
    <text evidence="2">The sequence shown here is derived from an EMBL/GenBank/DDBJ whole genome shotgun (WGS) entry which is preliminary data.</text>
</comment>
<feature type="region of interest" description="Disordered" evidence="1">
    <location>
        <begin position="1"/>
        <end position="32"/>
    </location>
</feature>
<reference evidence="3" key="1">
    <citation type="journal article" date="2019" name="Int. J. Syst. Evol. Microbiol.">
        <title>The Global Catalogue of Microorganisms (GCM) 10K type strain sequencing project: providing services to taxonomists for standard genome sequencing and annotation.</title>
        <authorList>
            <consortium name="The Broad Institute Genomics Platform"/>
            <consortium name="The Broad Institute Genome Sequencing Center for Infectious Disease"/>
            <person name="Wu L."/>
            <person name="Ma J."/>
        </authorList>
    </citation>
    <scope>NUCLEOTIDE SEQUENCE [LARGE SCALE GENOMIC DNA]</scope>
    <source>
        <strain evidence="3">JCM 13850</strain>
    </source>
</reference>
<dbReference type="EMBL" id="BAAAMR010000087">
    <property type="protein sequence ID" value="GAA2159803.1"/>
    <property type="molecule type" value="Genomic_DNA"/>
</dbReference>
<dbReference type="Proteomes" id="UP001501020">
    <property type="component" value="Unassembled WGS sequence"/>
</dbReference>
<evidence type="ECO:0000256" key="1">
    <source>
        <dbReference type="SAM" id="MobiDB-lite"/>
    </source>
</evidence>
<gene>
    <name evidence="2" type="ORF">GCM10009727_72070</name>
</gene>
<name>A0ABP5M2N3_9ACTN</name>
<evidence type="ECO:0000313" key="3">
    <source>
        <dbReference type="Proteomes" id="UP001501020"/>
    </source>
</evidence>
<sequence length="170" mass="17708">MPDYTERGGSPVGNTHFYRSEDAPIPLPGTPLTEPNTLAGAALSELDGGGRTLDIAIVDGTALEAGAALSSKVRGPGDSVNGAFVHPSATCSHCSARPPTRVLTSAATAAPPSAASALWRTLAAWLVLLHHPGRAPDRHPGDLPMTGPTLARDRRPHHPPRRASRARCQK</sequence>